<organism evidence="5 6">
    <name type="scientific">Bordetella genomosp. 8</name>
    <dbReference type="NCBI Taxonomy" id="1416806"/>
    <lineage>
        <taxon>Bacteria</taxon>
        <taxon>Pseudomonadati</taxon>
        <taxon>Pseudomonadota</taxon>
        <taxon>Betaproteobacteria</taxon>
        <taxon>Burkholderiales</taxon>
        <taxon>Alcaligenaceae</taxon>
        <taxon>Bordetella</taxon>
    </lineage>
</organism>
<comment type="similarity">
    <text evidence="2">Belongs to the 2H phosphoesterase superfamily. ThpR family.</text>
</comment>
<evidence type="ECO:0000256" key="2">
    <source>
        <dbReference type="HAMAP-Rule" id="MF_01940"/>
    </source>
</evidence>
<keyword evidence="6" id="KW-1185">Reference proteome</keyword>
<feature type="active site" description="Proton acceptor" evidence="2">
    <location>
        <position position="159"/>
    </location>
</feature>
<evidence type="ECO:0000256" key="1">
    <source>
        <dbReference type="ARBA" id="ARBA00022801"/>
    </source>
</evidence>
<dbReference type="EC" id="3.1.4.58" evidence="2"/>
<comment type="catalytic activity">
    <reaction evidence="2">
        <text>a 3'-end 2',3'-cyclophospho-ribonucleotide-RNA + H2O = a 3'-end 2'-phospho-ribonucleotide-RNA + H(+)</text>
        <dbReference type="Rhea" id="RHEA:11828"/>
        <dbReference type="Rhea" id="RHEA-COMP:10464"/>
        <dbReference type="Rhea" id="RHEA-COMP:17353"/>
        <dbReference type="ChEBI" id="CHEBI:15377"/>
        <dbReference type="ChEBI" id="CHEBI:15378"/>
        <dbReference type="ChEBI" id="CHEBI:83064"/>
        <dbReference type="ChEBI" id="CHEBI:173113"/>
        <dbReference type="EC" id="3.1.4.58"/>
    </reaction>
</comment>
<dbReference type="GO" id="GO:0004113">
    <property type="term" value="F:2',3'-cyclic-nucleotide 3'-phosphodiesterase activity"/>
    <property type="evidence" value="ECO:0007669"/>
    <property type="project" value="InterPro"/>
</dbReference>
<dbReference type="Proteomes" id="UP000194151">
    <property type="component" value="Chromosome"/>
</dbReference>
<evidence type="ECO:0000259" key="4">
    <source>
        <dbReference type="Pfam" id="PF02834"/>
    </source>
</evidence>
<evidence type="ECO:0000313" key="5">
    <source>
        <dbReference type="EMBL" id="ARP79699.1"/>
    </source>
</evidence>
<evidence type="ECO:0000313" key="6">
    <source>
        <dbReference type="Proteomes" id="UP000194151"/>
    </source>
</evidence>
<sequence length="207" mass="22984">MSPTSSSAQPESGPPTQAGPRPDGLERRRSVRLFFALWPDPATVRALTDWAAHAHARCGGRIMRPDTLHLTLGFLGETTPELLPRLARETETRRIEPGAVVLDRFGAFPRPRIVWAGPGNSDDAAADDGAARLALEHRRLWEWVAPLHPARPETRFRPHVTLLRNADTSVLPDVTPPPLEWRYDRYVLVASVQDGAARYRVVASTRA</sequence>
<feature type="short sequence motif" description="HXTX 1" evidence="2">
    <location>
        <begin position="69"/>
        <end position="72"/>
    </location>
</feature>
<protein>
    <recommendedName>
        <fullName evidence="2">RNA 2',3'-cyclic phosphodiesterase</fullName>
        <shortName evidence="2">RNA 2',3'-CPDase</shortName>
        <ecNumber evidence="2">3.1.4.58</ecNumber>
    </recommendedName>
</protein>
<dbReference type="AlphaFoldDB" id="A0A1W6YF95"/>
<dbReference type="GO" id="GO:0008664">
    <property type="term" value="F:RNA 2',3'-cyclic 3'-phosphodiesterase activity"/>
    <property type="evidence" value="ECO:0007669"/>
    <property type="project" value="UniProtKB-EC"/>
</dbReference>
<feature type="compositionally biased region" description="Polar residues" evidence="3">
    <location>
        <begin position="1"/>
        <end position="10"/>
    </location>
</feature>
<keyword evidence="1 2" id="KW-0378">Hydrolase</keyword>
<dbReference type="KEGG" id="bgv:CAL12_01910"/>
<dbReference type="Pfam" id="PF02834">
    <property type="entry name" value="LigT_PEase"/>
    <property type="match status" value="1"/>
</dbReference>
<dbReference type="GO" id="GO:0016874">
    <property type="term" value="F:ligase activity"/>
    <property type="evidence" value="ECO:0007669"/>
    <property type="project" value="UniProtKB-KW"/>
</dbReference>
<comment type="function">
    <text evidence="2">Hydrolyzes RNA 2',3'-cyclic phosphodiester to an RNA 2'-phosphomonoester.</text>
</comment>
<name>A0A1W6YF95_9BORD</name>
<dbReference type="HAMAP" id="MF_01940">
    <property type="entry name" value="RNA_CPDase"/>
    <property type="match status" value="1"/>
</dbReference>
<dbReference type="STRING" id="1416806.CAL12_01910"/>
<dbReference type="Gene3D" id="3.90.1140.10">
    <property type="entry name" value="Cyclic phosphodiesterase"/>
    <property type="match status" value="1"/>
</dbReference>
<dbReference type="OrthoDB" id="7061261at2"/>
<accession>A0A1W6YF95</accession>
<dbReference type="InterPro" id="IPR009097">
    <property type="entry name" value="Cyclic_Pdiesterase"/>
</dbReference>
<keyword evidence="5" id="KW-0436">Ligase</keyword>
<feature type="domain" description="Phosphoesterase HXTX" evidence="4">
    <location>
        <begin position="39"/>
        <end position="115"/>
    </location>
</feature>
<feature type="active site" description="Proton donor" evidence="2">
    <location>
        <position position="69"/>
    </location>
</feature>
<dbReference type="EMBL" id="CP021108">
    <property type="protein sequence ID" value="ARP79699.1"/>
    <property type="molecule type" value="Genomic_DNA"/>
</dbReference>
<proteinExistence type="inferred from homology"/>
<dbReference type="SUPFAM" id="SSF55144">
    <property type="entry name" value="LigT-like"/>
    <property type="match status" value="1"/>
</dbReference>
<gene>
    <name evidence="5" type="ORF">CAL12_01910</name>
</gene>
<dbReference type="InterPro" id="IPR014051">
    <property type="entry name" value="Phosphoesterase_HXTX"/>
</dbReference>
<dbReference type="PANTHER" id="PTHR35561:SF1">
    <property type="entry name" value="RNA 2',3'-CYCLIC PHOSPHODIESTERASE"/>
    <property type="match status" value="1"/>
</dbReference>
<dbReference type="PANTHER" id="PTHR35561">
    <property type="entry name" value="RNA 2',3'-CYCLIC PHOSPHODIESTERASE"/>
    <property type="match status" value="1"/>
</dbReference>
<feature type="region of interest" description="Disordered" evidence="3">
    <location>
        <begin position="1"/>
        <end position="24"/>
    </location>
</feature>
<feature type="short sequence motif" description="HXTX 2" evidence="2">
    <location>
        <begin position="159"/>
        <end position="162"/>
    </location>
</feature>
<reference evidence="5 6" key="1">
    <citation type="submission" date="2017-05" db="EMBL/GenBank/DDBJ databases">
        <title>Complete and WGS of Bordetella genogroups.</title>
        <authorList>
            <person name="Spilker T."/>
            <person name="LiPuma J."/>
        </authorList>
    </citation>
    <scope>NUCLEOTIDE SEQUENCE [LARGE SCALE GENOMIC DNA]</scope>
    <source>
        <strain evidence="5 6">AU19157</strain>
    </source>
</reference>
<evidence type="ECO:0000256" key="3">
    <source>
        <dbReference type="SAM" id="MobiDB-lite"/>
    </source>
</evidence>
<dbReference type="NCBIfam" id="TIGR02258">
    <property type="entry name" value="2_5_ligase"/>
    <property type="match status" value="1"/>
</dbReference>
<dbReference type="InterPro" id="IPR004175">
    <property type="entry name" value="RNA_CPDase"/>
</dbReference>